<dbReference type="EMBL" id="MPUH01000020">
    <property type="protein sequence ID" value="OMJ94874.1"/>
    <property type="molecule type" value="Genomic_DNA"/>
</dbReference>
<sequence length="141" mass="16686">MGCGAISKPDQSIWLNAFSGLYRYRVKVTQLEEKNITEFIHEDQFDEMPLTTLMNIIAFNEKDSAIFDANFISVYNKETDSFSYYIQRLVGIERNPKAGKEWIIYINKVKHTWDEVCQQNIRIRPQDNIVWILQNDKDIKM</sequence>
<proteinExistence type="predicted"/>
<reference evidence="1 2" key="1">
    <citation type="submission" date="2016-11" db="EMBL/GenBank/DDBJ databases">
        <title>The macronuclear genome of Stentor coeruleus: a giant cell with tiny introns.</title>
        <authorList>
            <person name="Slabodnick M."/>
            <person name="Ruby J.G."/>
            <person name="Reiff S.B."/>
            <person name="Swart E.C."/>
            <person name="Gosai S."/>
            <person name="Prabakaran S."/>
            <person name="Witkowska E."/>
            <person name="Larue G.E."/>
            <person name="Fisher S."/>
            <person name="Freeman R.M."/>
            <person name="Gunawardena J."/>
            <person name="Chu W."/>
            <person name="Stover N.A."/>
            <person name="Gregory B.D."/>
            <person name="Nowacki M."/>
            <person name="Derisi J."/>
            <person name="Roy S.W."/>
            <person name="Marshall W.F."/>
            <person name="Sood P."/>
        </authorList>
    </citation>
    <scope>NUCLEOTIDE SEQUENCE [LARGE SCALE GENOMIC DNA]</scope>
    <source>
        <strain evidence="1">WM001</strain>
    </source>
</reference>
<evidence type="ECO:0000313" key="2">
    <source>
        <dbReference type="Proteomes" id="UP000187209"/>
    </source>
</evidence>
<dbReference type="OrthoDB" id="283298at2759"/>
<dbReference type="Proteomes" id="UP000187209">
    <property type="component" value="Unassembled WGS sequence"/>
</dbReference>
<evidence type="ECO:0000313" key="1">
    <source>
        <dbReference type="EMBL" id="OMJ94874.1"/>
    </source>
</evidence>
<name>A0A1R2D0U3_9CILI</name>
<organism evidence="1 2">
    <name type="scientific">Stentor coeruleus</name>
    <dbReference type="NCBI Taxonomy" id="5963"/>
    <lineage>
        <taxon>Eukaryota</taxon>
        <taxon>Sar</taxon>
        <taxon>Alveolata</taxon>
        <taxon>Ciliophora</taxon>
        <taxon>Postciliodesmatophora</taxon>
        <taxon>Heterotrichea</taxon>
        <taxon>Heterotrichida</taxon>
        <taxon>Stentoridae</taxon>
        <taxon>Stentor</taxon>
    </lineage>
</organism>
<gene>
    <name evidence="1" type="ORF">SteCoe_1901</name>
</gene>
<accession>A0A1R2D0U3</accession>
<dbReference type="AlphaFoldDB" id="A0A1R2D0U3"/>
<keyword evidence="2" id="KW-1185">Reference proteome</keyword>
<protein>
    <submittedName>
        <fullName evidence="1">Uncharacterized protein</fullName>
    </submittedName>
</protein>
<comment type="caution">
    <text evidence="1">The sequence shown here is derived from an EMBL/GenBank/DDBJ whole genome shotgun (WGS) entry which is preliminary data.</text>
</comment>